<sequence length="85" mass="9568">MGQRAGSGHHEDLLEKTTAEEDVEEMEREWALPTQRESEGSPNMLMGAGEGNKKKKKKKKKKSRRSQSLSALSQRLVTRSQSLTL</sequence>
<feature type="non-terminal residue" evidence="2">
    <location>
        <position position="85"/>
    </location>
</feature>
<keyword evidence="3" id="KW-1185">Reference proteome</keyword>
<dbReference type="AlphaFoldDB" id="A0A6A6DG58"/>
<feature type="compositionally biased region" description="Low complexity" evidence="1">
    <location>
        <begin position="66"/>
        <end position="76"/>
    </location>
</feature>
<reference evidence="2" key="1">
    <citation type="journal article" date="2020" name="Stud. Mycol.">
        <title>101 Dothideomycetes genomes: a test case for predicting lifestyles and emergence of pathogens.</title>
        <authorList>
            <person name="Haridas S."/>
            <person name="Albert R."/>
            <person name="Binder M."/>
            <person name="Bloem J."/>
            <person name="Labutti K."/>
            <person name="Salamov A."/>
            <person name="Andreopoulos B."/>
            <person name="Baker S."/>
            <person name="Barry K."/>
            <person name="Bills G."/>
            <person name="Bluhm B."/>
            <person name="Cannon C."/>
            <person name="Castanera R."/>
            <person name="Culley D."/>
            <person name="Daum C."/>
            <person name="Ezra D."/>
            <person name="Gonzalez J."/>
            <person name="Henrissat B."/>
            <person name="Kuo A."/>
            <person name="Liang C."/>
            <person name="Lipzen A."/>
            <person name="Lutzoni F."/>
            <person name="Magnuson J."/>
            <person name="Mondo S."/>
            <person name="Nolan M."/>
            <person name="Ohm R."/>
            <person name="Pangilinan J."/>
            <person name="Park H.-J."/>
            <person name="Ramirez L."/>
            <person name="Alfaro M."/>
            <person name="Sun H."/>
            <person name="Tritt A."/>
            <person name="Yoshinaga Y."/>
            <person name="Zwiers L.-H."/>
            <person name="Turgeon B."/>
            <person name="Goodwin S."/>
            <person name="Spatafora J."/>
            <person name="Crous P."/>
            <person name="Grigoriev I."/>
        </authorList>
    </citation>
    <scope>NUCLEOTIDE SEQUENCE</scope>
    <source>
        <strain evidence="2">CBS 207.26</strain>
    </source>
</reference>
<gene>
    <name evidence="2" type="ORF">K469DRAFT_718269</name>
</gene>
<evidence type="ECO:0000313" key="3">
    <source>
        <dbReference type="Proteomes" id="UP000800200"/>
    </source>
</evidence>
<feature type="region of interest" description="Disordered" evidence="1">
    <location>
        <begin position="1"/>
        <end position="85"/>
    </location>
</feature>
<evidence type="ECO:0000256" key="1">
    <source>
        <dbReference type="SAM" id="MobiDB-lite"/>
    </source>
</evidence>
<dbReference type="Proteomes" id="UP000800200">
    <property type="component" value="Unassembled WGS sequence"/>
</dbReference>
<protein>
    <submittedName>
        <fullName evidence="2">Uncharacterized protein</fullName>
    </submittedName>
</protein>
<proteinExistence type="predicted"/>
<name>A0A6A6DG58_9PEZI</name>
<evidence type="ECO:0000313" key="2">
    <source>
        <dbReference type="EMBL" id="KAF2178457.1"/>
    </source>
</evidence>
<feature type="compositionally biased region" description="Basic and acidic residues" evidence="1">
    <location>
        <begin position="8"/>
        <end position="19"/>
    </location>
</feature>
<accession>A0A6A6DG58</accession>
<dbReference type="EMBL" id="ML994675">
    <property type="protein sequence ID" value="KAF2178457.1"/>
    <property type="molecule type" value="Genomic_DNA"/>
</dbReference>
<organism evidence="2 3">
    <name type="scientific">Zopfia rhizophila CBS 207.26</name>
    <dbReference type="NCBI Taxonomy" id="1314779"/>
    <lineage>
        <taxon>Eukaryota</taxon>
        <taxon>Fungi</taxon>
        <taxon>Dikarya</taxon>
        <taxon>Ascomycota</taxon>
        <taxon>Pezizomycotina</taxon>
        <taxon>Dothideomycetes</taxon>
        <taxon>Dothideomycetes incertae sedis</taxon>
        <taxon>Zopfiaceae</taxon>
        <taxon>Zopfia</taxon>
    </lineage>
</organism>
<feature type="compositionally biased region" description="Basic residues" evidence="1">
    <location>
        <begin position="53"/>
        <end position="65"/>
    </location>
</feature>